<evidence type="ECO:0000256" key="4">
    <source>
        <dbReference type="ARBA" id="ARBA00024778"/>
    </source>
</evidence>
<dbReference type="GO" id="GO:0006401">
    <property type="term" value="P:RNA catabolic process"/>
    <property type="evidence" value="ECO:0007669"/>
    <property type="project" value="TreeGrafter"/>
</dbReference>
<keyword evidence="3" id="KW-0539">Nucleus</keyword>
<accession>A0A5C3DS82</accession>
<dbReference type="OrthoDB" id="29098at2759"/>
<dbReference type="PANTHER" id="PTHR13383:SF11">
    <property type="entry name" value="RIBONUCLEASE H2 SUBUNIT B"/>
    <property type="match status" value="1"/>
</dbReference>
<evidence type="ECO:0000256" key="3">
    <source>
        <dbReference type="ARBA" id="ARBA00023242"/>
    </source>
</evidence>
<dbReference type="Gene3D" id="2.20.25.530">
    <property type="match status" value="1"/>
</dbReference>
<evidence type="ECO:0000256" key="5">
    <source>
        <dbReference type="ARBA" id="ARBA00033464"/>
    </source>
</evidence>
<dbReference type="GO" id="GO:0032299">
    <property type="term" value="C:ribonuclease H2 complex"/>
    <property type="evidence" value="ECO:0007669"/>
    <property type="project" value="InterPro"/>
</dbReference>
<dbReference type="InterPro" id="IPR040456">
    <property type="entry name" value="RNase_H2_suB"/>
</dbReference>
<dbReference type="InterPro" id="IPR019024">
    <property type="entry name" value="RNase_H2_suB_wHTH"/>
</dbReference>
<gene>
    <name evidence="9" type="ORF">UTRI_00712</name>
</gene>
<comment type="function">
    <text evidence="4">Non catalytic subunit of RNase H2, an endonuclease that specifically degrades the RNA of RNA:DNA hybrids. Participates in DNA replication, possibly by mediating the removal of lagging-strand Okazaki fragment RNA primers during DNA replication. Mediates the excision of single ribonucleotides from DNA:RNA duplexes.</text>
</comment>
<dbReference type="InterPro" id="IPR041195">
    <property type="entry name" value="Rnh202_N"/>
</dbReference>
<reference evidence="9 10" key="1">
    <citation type="submission" date="2018-03" db="EMBL/GenBank/DDBJ databases">
        <authorList>
            <person name="Guldener U."/>
        </authorList>
    </citation>
    <scope>NUCLEOTIDE SEQUENCE [LARGE SCALE GENOMIC DNA]</scope>
    <source>
        <strain evidence="9 10">NBRC100155</strain>
    </source>
</reference>
<dbReference type="Proteomes" id="UP000324022">
    <property type="component" value="Unassembled WGS sequence"/>
</dbReference>
<keyword evidence="10" id="KW-1185">Reference proteome</keyword>
<feature type="domain" description="Rnh202 triple barrel" evidence="8">
    <location>
        <begin position="29"/>
        <end position="106"/>
    </location>
</feature>
<dbReference type="AlphaFoldDB" id="A0A5C3DS82"/>
<dbReference type="GO" id="GO:0005654">
    <property type="term" value="C:nucleoplasm"/>
    <property type="evidence" value="ECO:0007669"/>
    <property type="project" value="TreeGrafter"/>
</dbReference>
<dbReference type="PANTHER" id="PTHR13383">
    <property type="entry name" value="RIBONUCLEASE H2 SUBUNIT B"/>
    <property type="match status" value="1"/>
</dbReference>
<evidence type="ECO:0000313" key="9">
    <source>
        <dbReference type="EMBL" id="SPO21235.1"/>
    </source>
</evidence>
<evidence type="ECO:0000256" key="1">
    <source>
        <dbReference type="ARBA" id="ARBA00004123"/>
    </source>
</evidence>
<evidence type="ECO:0000313" key="10">
    <source>
        <dbReference type="Proteomes" id="UP000324022"/>
    </source>
</evidence>
<evidence type="ECO:0000256" key="2">
    <source>
        <dbReference type="ARBA" id="ARBA00019062"/>
    </source>
</evidence>
<feature type="domain" description="Ribonuclease H2 subunit B wHTH" evidence="7">
    <location>
        <begin position="122"/>
        <end position="291"/>
    </location>
</feature>
<comment type="subcellular location">
    <subcellularLocation>
        <location evidence="1">Nucleus</location>
    </subcellularLocation>
</comment>
<organism evidence="9 10">
    <name type="scientific">Ustilago trichophora</name>
    <dbReference type="NCBI Taxonomy" id="86804"/>
    <lineage>
        <taxon>Eukaryota</taxon>
        <taxon>Fungi</taxon>
        <taxon>Dikarya</taxon>
        <taxon>Basidiomycota</taxon>
        <taxon>Ustilaginomycotina</taxon>
        <taxon>Ustilaginomycetes</taxon>
        <taxon>Ustilaginales</taxon>
        <taxon>Ustilaginaceae</taxon>
        <taxon>Ustilago</taxon>
    </lineage>
</organism>
<dbReference type="EMBL" id="OOIN01000002">
    <property type="protein sequence ID" value="SPO21235.1"/>
    <property type="molecule type" value="Genomic_DNA"/>
</dbReference>
<evidence type="ECO:0000259" key="7">
    <source>
        <dbReference type="Pfam" id="PF09468"/>
    </source>
</evidence>
<sequence>MATSITQQSDASTVAETIQSMRTGVLVHPENAQDGRFLVLPHPRTAVPTYYLHSDVTTGSGSSASWNGELFELSSLKDGKYDRCWMVSNLNQVISSGQLEILSRIDVRFVVISLLHSALGDGKFRSLEDTFEQIALVLYGRRKEDMVESIPALKAKLSEGGASEGEEDGVQQDWSDIITFGKLPLVKKALEEVADVQDLPNGEQAYRLSTAKTFSILDNKHQHLSSKFTFVASPNMLGRNFERRWQSDSDPSPYLTTSTEEEQESDCKDAKDLRAKIAAEIIATNLPPQLAREYFEHLHIQVDN</sequence>
<name>A0A5C3DS82_9BASI</name>
<feature type="compositionally biased region" description="Polar residues" evidence="6">
    <location>
        <begin position="248"/>
        <end position="258"/>
    </location>
</feature>
<proteinExistence type="predicted"/>
<dbReference type="Gene3D" id="1.10.20.120">
    <property type="match status" value="1"/>
</dbReference>
<feature type="region of interest" description="Disordered" evidence="6">
    <location>
        <begin position="242"/>
        <end position="268"/>
    </location>
</feature>
<evidence type="ECO:0000259" key="8">
    <source>
        <dbReference type="Pfam" id="PF17745"/>
    </source>
</evidence>
<evidence type="ECO:0000256" key="6">
    <source>
        <dbReference type="SAM" id="MobiDB-lite"/>
    </source>
</evidence>
<dbReference type="Pfam" id="PF17745">
    <property type="entry name" value="Ydr279_N"/>
    <property type="match status" value="1"/>
</dbReference>
<protein>
    <recommendedName>
        <fullName evidence="2">Ribonuclease H2 subunit B</fullName>
    </recommendedName>
    <alternativeName>
        <fullName evidence="5">Ribonuclease HI subunit B</fullName>
    </alternativeName>
</protein>
<dbReference type="Pfam" id="PF09468">
    <property type="entry name" value="RNase_H2-Ydr279"/>
    <property type="match status" value="1"/>
</dbReference>